<dbReference type="InterPro" id="IPR004568">
    <property type="entry name" value="Ppantetheine-prot_Trfase_dom"/>
</dbReference>
<evidence type="ECO:0000256" key="2">
    <source>
        <dbReference type="ARBA" id="ARBA00022679"/>
    </source>
</evidence>
<dbReference type="InterPro" id="IPR002582">
    <property type="entry name" value="ACPS"/>
</dbReference>
<keyword evidence="11" id="KW-1185">Reference proteome</keyword>
<dbReference type="EC" id="2.7.8.7" evidence="8"/>
<sequence length="121" mass="13724">MIIGHGIDLQDIAAVRRAHERSSRFASKVLTFKELEIFTSLKGRRQVEYLAGRWAAKEAFSKAYGSGIGSLRFQDLEILANNKGAPIFTKSPFSGNILSVFLILRIMLKPVLFWRRTTYDC</sequence>
<evidence type="ECO:0000256" key="4">
    <source>
        <dbReference type="ARBA" id="ARBA00022832"/>
    </source>
</evidence>
<evidence type="ECO:0000256" key="7">
    <source>
        <dbReference type="ARBA" id="ARBA00023160"/>
    </source>
</evidence>
<keyword evidence="5 8" id="KW-0460">Magnesium</keyword>
<dbReference type="InterPro" id="IPR037143">
    <property type="entry name" value="4-PPantetheinyl_Trfase_dom_sf"/>
</dbReference>
<gene>
    <name evidence="8 10" type="primary">acpS</name>
    <name evidence="10" type="ORF">SRT_03190</name>
</gene>
<keyword evidence="8" id="KW-0963">Cytoplasm</keyword>
<dbReference type="GO" id="GO:0008897">
    <property type="term" value="F:holo-[acyl-carrier-protein] synthase activity"/>
    <property type="evidence" value="ECO:0007669"/>
    <property type="project" value="UniProtKB-UniRule"/>
</dbReference>
<name>A0A1L7LHH3_9STRE</name>
<evidence type="ECO:0000256" key="1">
    <source>
        <dbReference type="ARBA" id="ARBA00022516"/>
    </source>
</evidence>
<comment type="cofactor">
    <cofactor evidence="8">
        <name>Mg(2+)</name>
        <dbReference type="ChEBI" id="CHEBI:18420"/>
    </cofactor>
</comment>
<dbReference type="EMBL" id="AP014612">
    <property type="protein sequence ID" value="BAQ23580.1"/>
    <property type="molecule type" value="Genomic_DNA"/>
</dbReference>
<organism evidence="10 11">
    <name type="scientific">Streptococcus troglodytae</name>
    <dbReference type="NCBI Taxonomy" id="1111760"/>
    <lineage>
        <taxon>Bacteria</taxon>
        <taxon>Bacillati</taxon>
        <taxon>Bacillota</taxon>
        <taxon>Bacilli</taxon>
        <taxon>Lactobacillales</taxon>
        <taxon>Streptococcaceae</taxon>
        <taxon>Streptococcus</taxon>
    </lineage>
</organism>
<evidence type="ECO:0000256" key="8">
    <source>
        <dbReference type="HAMAP-Rule" id="MF_00101"/>
    </source>
</evidence>
<dbReference type="GO" id="GO:0006633">
    <property type="term" value="P:fatty acid biosynthetic process"/>
    <property type="evidence" value="ECO:0007669"/>
    <property type="project" value="UniProtKB-UniRule"/>
</dbReference>
<keyword evidence="4 8" id="KW-0276">Fatty acid metabolism</keyword>
<evidence type="ECO:0000313" key="10">
    <source>
        <dbReference type="EMBL" id="BAQ23580.1"/>
    </source>
</evidence>
<protein>
    <recommendedName>
        <fullName evidence="8">Holo-[acyl-carrier-protein] synthase</fullName>
        <shortName evidence="8">Holo-ACP synthase</shortName>
        <ecNumber evidence="8">2.7.8.7</ecNumber>
    </recommendedName>
    <alternativeName>
        <fullName evidence="8">4'-phosphopantetheinyl transferase AcpS</fullName>
    </alternativeName>
</protein>
<keyword evidence="2 8" id="KW-0808">Transferase</keyword>
<reference evidence="10 11" key="1">
    <citation type="journal article" date="2016" name="Microbiol. Immunol.">
        <title>Complete genome sequence of Streptococcus troglodytae TKU31 isolated from the oral cavity of a chimpanzee (Pan troglodytes).</title>
        <authorList>
            <person name="Okamoto M."/>
            <person name="Naito M."/>
            <person name="Miyanohara M."/>
            <person name="Imai S."/>
            <person name="Nomura Y."/>
            <person name="Saito W."/>
            <person name="Momoi Y."/>
            <person name="Takada K."/>
            <person name="Miyabe-Nishiwaki T."/>
            <person name="Tomonaga M."/>
            <person name="Hanada N."/>
        </authorList>
    </citation>
    <scope>NUCLEOTIDE SEQUENCE [LARGE SCALE GENOMIC DNA]</scope>
    <source>
        <strain evidence="11">TKU 31</strain>
    </source>
</reference>
<comment type="function">
    <text evidence="8">Transfers the 4'-phosphopantetheine moiety from coenzyme A to a Ser of acyl-carrier-protein.</text>
</comment>
<dbReference type="NCBIfam" id="TIGR00516">
    <property type="entry name" value="acpS"/>
    <property type="match status" value="1"/>
</dbReference>
<feature type="domain" description="4'-phosphopantetheinyl transferase" evidence="9">
    <location>
        <begin position="6"/>
        <end position="89"/>
    </location>
</feature>
<keyword evidence="1 8" id="KW-0444">Lipid biosynthesis</keyword>
<evidence type="ECO:0000256" key="3">
    <source>
        <dbReference type="ARBA" id="ARBA00022723"/>
    </source>
</evidence>
<dbReference type="Pfam" id="PF01648">
    <property type="entry name" value="ACPS"/>
    <property type="match status" value="1"/>
</dbReference>
<comment type="subcellular location">
    <subcellularLocation>
        <location evidence="8">Cytoplasm</location>
    </subcellularLocation>
</comment>
<dbReference type="Gene3D" id="3.90.470.20">
    <property type="entry name" value="4'-phosphopantetheinyl transferase domain"/>
    <property type="match status" value="1"/>
</dbReference>
<dbReference type="AlphaFoldDB" id="A0A1L7LHH3"/>
<dbReference type="GO" id="GO:0005737">
    <property type="term" value="C:cytoplasm"/>
    <property type="evidence" value="ECO:0007669"/>
    <property type="project" value="UniProtKB-SubCell"/>
</dbReference>
<dbReference type="HAMAP" id="MF_00101">
    <property type="entry name" value="AcpS"/>
    <property type="match status" value="1"/>
</dbReference>
<keyword evidence="6 8" id="KW-0443">Lipid metabolism</keyword>
<accession>A0A1L7LHH3</accession>
<dbReference type="GO" id="GO:0000287">
    <property type="term" value="F:magnesium ion binding"/>
    <property type="evidence" value="ECO:0007669"/>
    <property type="project" value="UniProtKB-UniRule"/>
</dbReference>
<comment type="catalytic activity">
    <reaction evidence="8">
        <text>apo-[ACP] + CoA = holo-[ACP] + adenosine 3',5'-bisphosphate + H(+)</text>
        <dbReference type="Rhea" id="RHEA:12068"/>
        <dbReference type="Rhea" id="RHEA-COMP:9685"/>
        <dbReference type="Rhea" id="RHEA-COMP:9690"/>
        <dbReference type="ChEBI" id="CHEBI:15378"/>
        <dbReference type="ChEBI" id="CHEBI:29999"/>
        <dbReference type="ChEBI" id="CHEBI:57287"/>
        <dbReference type="ChEBI" id="CHEBI:58343"/>
        <dbReference type="ChEBI" id="CHEBI:64479"/>
        <dbReference type="EC" id="2.7.8.7"/>
    </reaction>
</comment>
<dbReference type="SUPFAM" id="SSF56214">
    <property type="entry name" value="4'-phosphopantetheinyl transferase"/>
    <property type="match status" value="1"/>
</dbReference>
<evidence type="ECO:0000256" key="5">
    <source>
        <dbReference type="ARBA" id="ARBA00022842"/>
    </source>
</evidence>
<keyword evidence="3 8" id="KW-0479">Metal-binding</keyword>
<dbReference type="KEGG" id="strg:SRT_03190"/>
<keyword evidence="7 8" id="KW-0275">Fatty acid biosynthesis</keyword>
<evidence type="ECO:0000313" key="11">
    <source>
        <dbReference type="Proteomes" id="UP000217758"/>
    </source>
</evidence>
<dbReference type="NCBIfam" id="TIGR00556">
    <property type="entry name" value="pantethn_trn"/>
    <property type="match status" value="1"/>
</dbReference>
<proteinExistence type="inferred from homology"/>
<comment type="similarity">
    <text evidence="8">Belongs to the P-Pant transferase superfamily. AcpS family.</text>
</comment>
<dbReference type="InterPro" id="IPR008278">
    <property type="entry name" value="4-PPantetheinyl_Trfase_dom"/>
</dbReference>
<feature type="binding site" evidence="8">
    <location>
        <position position="58"/>
    </location>
    <ligand>
        <name>Mg(2+)</name>
        <dbReference type="ChEBI" id="CHEBI:18420"/>
    </ligand>
</feature>
<evidence type="ECO:0000259" key="9">
    <source>
        <dbReference type="Pfam" id="PF01648"/>
    </source>
</evidence>
<dbReference type="Proteomes" id="UP000217758">
    <property type="component" value="Chromosome"/>
</dbReference>
<feature type="binding site" evidence="8">
    <location>
        <position position="8"/>
    </location>
    <ligand>
        <name>Mg(2+)</name>
        <dbReference type="ChEBI" id="CHEBI:18420"/>
    </ligand>
</feature>
<evidence type="ECO:0000256" key="6">
    <source>
        <dbReference type="ARBA" id="ARBA00023098"/>
    </source>
</evidence>